<dbReference type="Pfam" id="PF01627">
    <property type="entry name" value="Hpt"/>
    <property type="match status" value="1"/>
</dbReference>
<dbReference type="SUPFAM" id="SSF47226">
    <property type="entry name" value="Histidine-containing phosphotransfer domain, HPT domain"/>
    <property type="match status" value="1"/>
</dbReference>
<evidence type="ECO:0000259" key="2">
    <source>
        <dbReference type="PROSITE" id="PS50894"/>
    </source>
</evidence>
<dbReference type="PROSITE" id="PS50894">
    <property type="entry name" value="HPT"/>
    <property type="match status" value="1"/>
</dbReference>
<organism evidence="3 4">
    <name type="scientific">Candidatus Geothrix skivensis</name>
    <dbReference type="NCBI Taxonomy" id="2954439"/>
    <lineage>
        <taxon>Bacteria</taxon>
        <taxon>Pseudomonadati</taxon>
        <taxon>Acidobacteriota</taxon>
        <taxon>Holophagae</taxon>
        <taxon>Holophagales</taxon>
        <taxon>Holophagaceae</taxon>
        <taxon>Geothrix</taxon>
    </lineage>
</organism>
<evidence type="ECO:0000313" key="3">
    <source>
        <dbReference type="EMBL" id="MBK9797320.1"/>
    </source>
</evidence>
<dbReference type="InterPro" id="IPR008207">
    <property type="entry name" value="Sig_transdc_His_kin_Hpt_dom"/>
</dbReference>
<dbReference type="EMBL" id="JADKIO010000009">
    <property type="protein sequence ID" value="MBK9797320.1"/>
    <property type="molecule type" value="Genomic_DNA"/>
</dbReference>
<comment type="caution">
    <text evidence="3">The sequence shown here is derived from an EMBL/GenBank/DDBJ whole genome shotgun (WGS) entry which is preliminary data.</text>
</comment>
<gene>
    <name evidence="3" type="ORF">IPP58_12645</name>
</gene>
<dbReference type="GO" id="GO:0004672">
    <property type="term" value="F:protein kinase activity"/>
    <property type="evidence" value="ECO:0007669"/>
    <property type="project" value="UniProtKB-ARBA"/>
</dbReference>
<feature type="domain" description="HPt" evidence="2">
    <location>
        <begin position="22"/>
        <end position="115"/>
    </location>
</feature>
<protein>
    <submittedName>
        <fullName evidence="3">Hpt domain-containing protein</fullName>
    </submittedName>
</protein>
<keyword evidence="1" id="KW-0597">Phosphoprotein</keyword>
<dbReference type="AlphaFoldDB" id="A0A9D7SH02"/>
<sequence>MTAQNLLDLTTLQNLVDLDDGGHGLLSEMIEIFRDDTPRRIRDILAAATEGHAEDLSRAAHALKGGAGALGAEALRHLASDLESLGRSGSAEAGPDLPERLQAAFQTTLTALEAYIAGLDGN</sequence>
<evidence type="ECO:0000256" key="1">
    <source>
        <dbReference type="PROSITE-ProRule" id="PRU00110"/>
    </source>
</evidence>
<proteinExistence type="predicted"/>
<dbReference type="Gene3D" id="1.20.120.160">
    <property type="entry name" value="HPT domain"/>
    <property type="match status" value="1"/>
</dbReference>
<reference evidence="3" key="1">
    <citation type="submission" date="2020-10" db="EMBL/GenBank/DDBJ databases">
        <title>Connecting structure to function with the recovery of over 1000 high-quality activated sludge metagenome-assembled genomes encoding full-length rRNA genes using long-read sequencing.</title>
        <authorList>
            <person name="Singleton C.M."/>
            <person name="Petriglieri F."/>
            <person name="Kristensen J.M."/>
            <person name="Kirkegaard R.H."/>
            <person name="Michaelsen T.Y."/>
            <person name="Andersen M.H."/>
            <person name="Karst S.M."/>
            <person name="Dueholm M.S."/>
            <person name="Nielsen P.H."/>
            <person name="Albertsen M."/>
        </authorList>
    </citation>
    <scope>NUCLEOTIDE SEQUENCE</scope>
    <source>
        <strain evidence="3">Skiv_18-Q3-R9-52_MAXAC.067</strain>
    </source>
</reference>
<evidence type="ECO:0000313" key="4">
    <source>
        <dbReference type="Proteomes" id="UP000886657"/>
    </source>
</evidence>
<feature type="modified residue" description="Phosphohistidine" evidence="1">
    <location>
        <position position="61"/>
    </location>
</feature>
<dbReference type="Proteomes" id="UP000886657">
    <property type="component" value="Unassembled WGS sequence"/>
</dbReference>
<dbReference type="GO" id="GO:0000160">
    <property type="term" value="P:phosphorelay signal transduction system"/>
    <property type="evidence" value="ECO:0007669"/>
    <property type="project" value="InterPro"/>
</dbReference>
<dbReference type="InterPro" id="IPR036641">
    <property type="entry name" value="HPT_dom_sf"/>
</dbReference>
<accession>A0A9D7SH02</accession>
<dbReference type="SMART" id="SM00073">
    <property type="entry name" value="HPT"/>
    <property type="match status" value="1"/>
</dbReference>
<name>A0A9D7SH02_9BACT</name>